<sequence>MKTALAKPRTYVPENMVISWDNLKPLFKELLEREIKNISALEKWMKDRNELEAVLQEDKAWRYIHMTCHTNNEEYVSSFQYFATEIDPKIAPINNELDKKLIEHELTKQLDEETYFIYLRKVRNALTLFREENIPLFTEIELKQQAYQTAIGNLMVHINGKEYTVQQATARLLEPDRSVRETAWHAIASARLEQKDIFEQIFSELLPLRHQVALNAGFDNFRDYMFAAMGRFDYNVSDCEAFHQAVAEHVVPILKEWTNERRADLNIRKLQPWDMQVNPKGLPPLKPFENDNQLIDSTEMALSNLNPYLGHCISTMRKNNLFDVGSRKGKAPGGYNYPLYESGAPFIFMNATGTMRDVTTMVHEAGHAVHTFLSSDLMLNEFKDVPSEVAELASMSMELISMDQWHHFLSDPKDLARAKKEQLEQALGALPWIATIDKFQHWLYTNPMHSIEERSEAWVAIFREFGSGFADWSDHTEAEKYIWHKQIHIYEVPFYYIEYGFAQLGAISVWKNFKKSPDRALSAYLSALKLGYTKTIGEIYKAAGISFDFSADYVAGLAQFTKEEANKF</sequence>
<dbReference type="SUPFAM" id="SSF55486">
    <property type="entry name" value="Metalloproteases ('zincins'), catalytic domain"/>
    <property type="match status" value="1"/>
</dbReference>
<dbReference type="EMBL" id="JBHUMA010000006">
    <property type="protein sequence ID" value="MFD2598782.1"/>
    <property type="molecule type" value="Genomic_DNA"/>
</dbReference>
<comment type="similarity">
    <text evidence="6">Belongs to the peptidase M3 family.</text>
</comment>
<dbReference type="NCBIfam" id="TIGR02289">
    <property type="entry name" value="M3_not_pepF"/>
    <property type="match status" value="1"/>
</dbReference>
<dbReference type="InterPro" id="IPR001567">
    <property type="entry name" value="Pept_M3A_M3B_dom"/>
</dbReference>
<evidence type="ECO:0000313" key="9">
    <source>
        <dbReference type="Proteomes" id="UP001597393"/>
    </source>
</evidence>
<dbReference type="PANTHER" id="PTHR11804">
    <property type="entry name" value="PROTEASE M3 THIMET OLIGOPEPTIDASE-RELATED"/>
    <property type="match status" value="1"/>
</dbReference>
<comment type="caution">
    <text evidence="8">The sequence shown here is derived from an EMBL/GenBank/DDBJ whole genome shotgun (WGS) entry which is preliminary data.</text>
</comment>
<dbReference type="InterPro" id="IPR011976">
    <property type="entry name" value="Pept_M3B_oligopep-rel"/>
</dbReference>
<feature type="domain" description="Peptidase M3A/M3B catalytic" evidence="7">
    <location>
        <begin position="174"/>
        <end position="555"/>
    </location>
</feature>
<dbReference type="Proteomes" id="UP001597393">
    <property type="component" value="Unassembled WGS sequence"/>
</dbReference>
<keyword evidence="3 6" id="KW-0378">Hydrolase</keyword>
<gene>
    <name evidence="8" type="ORF">ACFSQ3_07440</name>
</gene>
<evidence type="ECO:0000256" key="2">
    <source>
        <dbReference type="ARBA" id="ARBA00022723"/>
    </source>
</evidence>
<name>A0ABW5NID1_9SPHI</name>
<dbReference type="Pfam" id="PF01432">
    <property type="entry name" value="Peptidase_M3"/>
    <property type="match status" value="1"/>
</dbReference>
<keyword evidence="9" id="KW-1185">Reference proteome</keyword>
<keyword evidence="1 6" id="KW-0645">Protease</keyword>
<dbReference type="PANTHER" id="PTHR11804:SF48">
    <property type="entry name" value="PUTATIVE-RELATED"/>
    <property type="match status" value="1"/>
</dbReference>
<dbReference type="EC" id="3.4.-.-" evidence="8"/>
<evidence type="ECO:0000313" key="8">
    <source>
        <dbReference type="EMBL" id="MFD2598782.1"/>
    </source>
</evidence>
<evidence type="ECO:0000256" key="3">
    <source>
        <dbReference type="ARBA" id="ARBA00022801"/>
    </source>
</evidence>
<proteinExistence type="inferred from homology"/>
<accession>A0ABW5NID1</accession>
<keyword evidence="4 6" id="KW-0862">Zinc</keyword>
<dbReference type="Gene3D" id="1.10.1370.30">
    <property type="match status" value="1"/>
</dbReference>
<reference evidence="9" key="1">
    <citation type="journal article" date="2019" name="Int. J. Syst. Evol. Microbiol.">
        <title>The Global Catalogue of Microorganisms (GCM) 10K type strain sequencing project: providing services to taxonomists for standard genome sequencing and annotation.</title>
        <authorList>
            <consortium name="The Broad Institute Genomics Platform"/>
            <consortium name="The Broad Institute Genome Sequencing Center for Infectious Disease"/>
            <person name="Wu L."/>
            <person name="Ma J."/>
        </authorList>
    </citation>
    <scope>NUCLEOTIDE SEQUENCE [LARGE SCALE GENOMIC DNA]</scope>
    <source>
        <strain evidence="9">KCTC 42248</strain>
    </source>
</reference>
<evidence type="ECO:0000256" key="1">
    <source>
        <dbReference type="ARBA" id="ARBA00022670"/>
    </source>
</evidence>
<dbReference type="InterPro" id="IPR045090">
    <property type="entry name" value="Pept_M3A_M3B"/>
</dbReference>
<dbReference type="RefSeq" id="WP_380868912.1">
    <property type="nucleotide sequence ID" value="NZ_JBHUMA010000006.1"/>
</dbReference>
<dbReference type="GO" id="GO:0016787">
    <property type="term" value="F:hydrolase activity"/>
    <property type="evidence" value="ECO:0007669"/>
    <property type="project" value="UniProtKB-KW"/>
</dbReference>
<evidence type="ECO:0000256" key="6">
    <source>
        <dbReference type="RuleBase" id="RU003435"/>
    </source>
</evidence>
<comment type="cofactor">
    <cofactor evidence="6">
        <name>Zn(2+)</name>
        <dbReference type="ChEBI" id="CHEBI:29105"/>
    </cofactor>
    <text evidence="6">Binds 1 zinc ion.</text>
</comment>
<evidence type="ECO:0000256" key="5">
    <source>
        <dbReference type="ARBA" id="ARBA00023049"/>
    </source>
</evidence>
<keyword evidence="5 6" id="KW-0482">Metalloprotease</keyword>
<evidence type="ECO:0000259" key="7">
    <source>
        <dbReference type="Pfam" id="PF01432"/>
    </source>
</evidence>
<dbReference type="CDD" id="cd09606">
    <property type="entry name" value="M3B_PepF"/>
    <property type="match status" value="1"/>
</dbReference>
<keyword evidence="2 6" id="KW-0479">Metal-binding</keyword>
<evidence type="ECO:0000256" key="4">
    <source>
        <dbReference type="ARBA" id="ARBA00022833"/>
    </source>
</evidence>
<protein>
    <submittedName>
        <fullName evidence="8">M3 family oligoendopeptidase</fullName>
        <ecNumber evidence="8">3.4.-.-</ecNumber>
    </submittedName>
</protein>
<organism evidence="8 9">
    <name type="scientific">Sphingobacterium corticis</name>
    <dbReference type="NCBI Taxonomy" id="1812823"/>
    <lineage>
        <taxon>Bacteria</taxon>
        <taxon>Pseudomonadati</taxon>
        <taxon>Bacteroidota</taxon>
        <taxon>Sphingobacteriia</taxon>
        <taxon>Sphingobacteriales</taxon>
        <taxon>Sphingobacteriaceae</taxon>
        <taxon>Sphingobacterium</taxon>
    </lineage>
</organism>